<protein>
    <submittedName>
        <fullName evidence="2">Uncharacterized protein</fullName>
    </submittedName>
</protein>
<evidence type="ECO:0000313" key="2">
    <source>
        <dbReference type="EMBL" id="SFU05646.1"/>
    </source>
</evidence>
<keyword evidence="3" id="KW-1185">Reference proteome</keyword>
<name>A0A1I7D222_9ACTN</name>
<dbReference type="AlphaFoldDB" id="A0A1I7D222"/>
<accession>A0A1I7D222</accession>
<dbReference type="EMBL" id="FPBA01000031">
    <property type="protein sequence ID" value="SFU05646.1"/>
    <property type="molecule type" value="Genomic_DNA"/>
</dbReference>
<evidence type="ECO:0000313" key="3">
    <source>
        <dbReference type="Proteomes" id="UP000199546"/>
    </source>
</evidence>
<feature type="compositionally biased region" description="Basic and acidic residues" evidence="1">
    <location>
        <begin position="89"/>
        <end position="119"/>
    </location>
</feature>
<feature type="compositionally biased region" description="Basic residues" evidence="1">
    <location>
        <begin position="120"/>
        <end position="133"/>
    </location>
</feature>
<evidence type="ECO:0000256" key="1">
    <source>
        <dbReference type="SAM" id="MobiDB-lite"/>
    </source>
</evidence>
<feature type="region of interest" description="Disordered" evidence="1">
    <location>
        <begin position="89"/>
        <end position="133"/>
    </location>
</feature>
<gene>
    <name evidence="2" type="ORF">SAMN05660657_05179</name>
</gene>
<sequence>MSGSPRWRQAYDAVEAAVSPRAESVVRSEGFATGVVVVQRVQGLARSGARGFSARAWHLLNLPAGSDVERLRAQVGALDREVRRLTLQLDGERRRTTDAAPRTEEETRADGADTADHPRARPAGRRAQRATGS</sequence>
<organism evidence="2 3">
    <name type="scientific">Geodermatophilus amargosae</name>
    <dbReference type="NCBI Taxonomy" id="1296565"/>
    <lineage>
        <taxon>Bacteria</taxon>
        <taxon>Bacillati</taxon>
        <taxon>Actinomycetota</taxon>
        <taxon>Actinomycetes</taxon>
        <taxon>Geodermatophilales</taxon>
        <taxon>Geodermatophilaceae</taxon>
        <taxon>Geodermatophilus</taxon>
    </lineage>
</organism>
<dbReference type="STRING" id="1296565.SAMN05660657_05179"/>
<proteinExistence type="predicted"/>
<dbReference type="Proteomes" id="UP000199546">
    <property type="component" value="Unassembled WGS sequence"/>
</dbReference>
<reference evidence="3" key="1">
    <citation type="submission" date="2016-10" db="EMBL/GenBank/DDBJ databases">
        <authorList>
            <person name="Varghese N."/>
            <person name="Submissions S."/>
        </authorList>
    </citation>
    <scope>NUCLEOTIDE SEQUENCE [LARGE SCALE GENOMIC DNA]</scope>
    <source>
        <strain evidence="3">DSM 46136</strain>
    </source>
</reference>
<dbReference type="RefSeq" id="WP_245784987.1">
    <property type="nucleotide sequence ID" value="NZ_FPBA01000031.1"/>
</dbReference>